<keyword evidence="3" id="KW-1185">Reference proteome</keyword>
<evidence type="ECO:0000256" key="1">
    <source>
        <dbReference type="SAM" id="MobiDB-lite"/>
    </source>
</evidence>
<gene>
    <name evidence="2" type="ORF">K0M31_015636</name>
</gene>
<dbReference type="Proteomes" id="UP001177670">
    <property type="component" value="Unassembled WGS sequence"/>
</dbReference>
<reference evidence="2" key="1">
    <citation type="submission" date="2021-10" db="EMBL/GenBank/DDBJ databases">
        <title>Melipona bicolor Genome sequencing and assembly.</title>
        <authorList>
            <person name="Araujo N.S."/>
            <person name="Arias M.C."/>
        </authorList>
    </citation>
    <scope>NUCLEOTIDE SEQUENCE</scope>
    <source>
        <strain evidence="2">USP_2M_L1-L4_2017</strain>
        <tissue evidence="2">Whole body</tissue>
    </source>
</reference>
<sequence length="116" mass="12749">MPVKPIARTTERNVFAFIAIHRGRSVTRSSGSEQEQSKRRLARKPTGRRTPSRRGARWTPPFDGPSSHSPSCLAVGSDVTVCGAAPQLIHDLVKKGLLHFPIEKLIIPSESERNGL</sequence>
<evidence type="ECO:0000313" key="2">
    <source>
        <dbReference type="EMBL" id="KAK1117693.1"/>
    </source>
</evidence>
<organism evidence="2 3">
    <name type="scientific">Melipona bicolor</name>
    <dbReference type="NCBI Taxonomy" id="60889"/>
    <lineage>
        <taxon>Eukaryota</taxon>
        <taxon>Metazoa</taxon>
        <taxon>Ecdysozoa</taxon>
        <taxon>Arthropoda</taxon>
        <taxon>Hexapoda</taxon>
        <taxon>Insecta</taxon>
        <taxon>Pterygota</taxon>
        <taxon>Neoptera</taxon>
        <taxon>Endopterygota</taxon>
        <taxon>Hymenoptera</taxon>
        <taxon>Apocrita</taxon>
        <taxon>Aculeata</taxon>
        <taxon>Apoidea</taxon>
        <taxon>Anthophila</taxon>
        <taxon>Apidae</taxon>
        <taxon>Melipona</taxon>
    </lineage>
</organism>
<name>A0AA40FEW7_9HYME</name>
<dbReference type="EMBL" id="JAHYIQ010000048">
    <property type="protein sequence ID" value="KAK1117693.1"/>
    <property type="molecule type" value="Genomic_DNA"/>
</dbReference>
<feature type="compositionally biased region" description="Basic residues" evidence="1">
    <location>
        <begin position="39"/>
        <end position="56"/>
    </location>
</feature>
<protein>
    <submittedName>
        <fullName evidence="2">Uncharacterized protein</fullName>
    </submittedName>
</protein>
<comment type="caution">
    <text evidence="2">The sequence shown here is derived from an EMBL/GenBank/DDBJ whole genome shotgun (WGS) entry which is preliminary data.</text>
</comment>
<accession>A0AA40FEW7</accession>
<proteinExistence type="predicted"/>
<evidence type="ECO:0000313" key="3">
    <source>
        <dbReference type="Proteomes" id="UP001177670"/>
    </source>
</evidence>
<feature type="region of interest" description="Disordered" evidence="1">
    <location>
        <begin position="25"/>
        <end position="71"/>
    </location>
</feature>
<dbReference type="AlphaFoldDB" id="A0AA40FEW7"/>